<evidence type="ECO:0000313" key="2">
    <source>
        <dbReference type="Proteomes" id="UP001432146"/>
    </source>
</evidence>
<comment type="caution">
    <text evidence="1">The sequence shown here is derived from an EMBL/GenBank/DDBJ whole genome shotgun (WGS) entry which is preliminary data.</text>
</comment>
<evidence type="ECO:0000313" key="1">
    <source>
        <dbReference type="EMBL" id="KAK9308556.1"/>
    </source>
</evidence>
<dbReference type="AlphaFoldDB" id="A0AAW1AF52"/>
<name>A0AAW1AF52_9HYME</name>
<gene>
    <name evidence="1" type="ORF">QLX08_001537</name>
</gene>
<dbReference type="EMBL" id="JAWNGG020000020">
    <property type="protein sequence ID" value="KAK9308556.1"/>
    <property type="molecule type" value="Genomic_DNA"/>
</dbReference>
<keyword evidence="2" id="KW-1185">Reference proteome</keyword>
<organism evidence="1 2">
    <name type="scientific">Tetragonisca angustula</name>
    <dbReference type="NCBI Taxonomy" id="166442"/>
    <lineage>
        <taxon>Eukaryota</taxon>
        <taxon>Metazoa</taxon>
        <taxon>Ecdysozoa</taxon>
        <taxon>Arthropoda</taxon>
        <taxon>Hexapoda</taxon>
        <taxon>Insecta</taxon>
        <taxon>Pterygota</taxon>
        <taxon>Neoptera</taxon>
        <taxon>Endopterygota</taxon>
        <taxon>Hymenoptera</taxon>
        <taxon>Apocrita</taxon>
        <taxon>Aculeata</taxon>
        <taxon>Apoidea</taxon>
        <taxon>Anthophila</taxon>
        <taxon>Apidae</taxon>
        <taxon>Tetragonisca</taxon>
    </lineage>
</organism>
<proteinExistence type="predicted"/>
<accession>A0AAW1AF52</accession>
<sequence length="70" mass="8053">MLIRAVIRHEIHYYFELEPLGLGYQPVEIGQSFITRTDVRNVGNVAEVDLRAPVNQRQPNGLSAYAYDMF</sequence>
<protein>
    <submittedName>
        <fullName evidence="1">Uncharacterized protein</fullName>
    </submittedName>
</protein>
<reference evidence="1 2" key="1">
    <citation type="submission" date="2024-05" db="EMBL/GenBank/DDBJ databases">
        <title>The nuclear and mitochondrial genome assemblies of Tetragonisca angustula (Apidae: Meliponini), a tiny yet remarkable pollinator in the Neotropics.</title>
        <authorList>
            <person name="Ferrari R."/>
            <person name="Ricardo P.C."/>
            <person name="Dias F.C."/>
            <person name="Araujo N.S."/>
            <person name="Soares D.O."/>
            <person name="Zhou Q.-S."/>
            <person name="Zhu C.-D."/>
            <person name="Coutinho L."/>
            <person name="Airas M.C."/>
            <person name="Batista T.M."/>
        </authorList>
    </citation>
    <scope>NUCLEOTIDE SEQUENCE [LARGE SCALE GENOMIC DNA]</scope>
    <source>
        <strain evidence="1">ASF017062</strain>
        <tissue evidence="1">Abdomen</tissue>
    </source>
</reference>
<dbReference type="Proteomes" id="UP001432146">
    <property type="component" value="Unassembled WGS sequence"/>
</dbReference>